<dbReference type="InterPro" id="IPR052994">
    <property type="entry name" value="Tiny_macrocysts_regulators"/>
</dbReference>
<dbReference type="PANTHER" id="PTHR31600:SF2">
    <property type="entry name" value="GAMETE ENRICHED GENE 10 PROTEIN-RELATED"/>
    <property type="match status" value="1"/>
</dbReference>
<dbReference type="VEuPathDB" id="AmoebaDB:DDB_G0288843"/>
<dbReference type="AlphaFoldDB" id="Q54IC4"/>
<feature type="region of interest" description="Disordered" evidence="1">
    <location>
        <begin position="1"/>
        <end position="38"/>
    </location>
</feature>
<keyword evidence="2" id="KW-0812">Transmembrane</keyword>
<dbReference type="HOGENOM" id="CLU_746854_0_0_1"/>
<evidence type="ECO:0000313" key="4">
    <source>
        <dbReference type="Proteomes" id="UP000002195"/>
    </source>
</evidence>
<evidence type="ECO:0000256" key="2">
    <source>
        <dbReference type="SAM" id="Phobius"/>
    </source>
</evidence>
<name>Q54IC4_DICDI</name>
<dbReference type="PaxDb" id="44689-DDB0188141"/>
<evidence type="ECO:0000313" key="3">
    <source>
        <dbReference type="EMBL" id="EAL63043.1"/>
    </source>
</evidence>
<dbReference type="InParanoid" id="Q54IC4"/>
<protein>
    <submittedName>
        <fullName evidence="3">Uncharacterized protein</fullName>
    </submittedName>
</protein>
<feature type="compositionally biased region" description="Basic and acidic residues" evidence="1">
    <location>
        <begin position="88"/>
        <end position="108"/>
    </location>
</feature>
<reference evidence="3 4" key="1">
    <citation type="journal article" date="2005" name="Nature">
        <title>The genome of the social amoeba Dictyostelium discoideum.</title>
        <authorList>
            <consortium name="The Dictyostelium discoideum Sequencing Consortium"/>
            <person name="Eichinger L."/>
            <person name="Pachebat J.A."/>
            <person name="Glockner G."/>
            <person name="Rajandream M.A."/>
            <person name="Sucgang R."/>
            <person name="Berriman M."/>
            <person name="Song J."/>
            <person name="Olsen R."/>
            <person name="Szafranski K."/>
            <person name="Xu Q."/>
            <person name="Tunggal B."/>
            <person name="Kummerfeld S."/>
            <person name="Madera M."/>
            <person name="Konfortov B.A."/>
            <person name="Rivero F."/>
            <person name="Bankier A.T."/>
            <person name="Lehmann R."/>
            <person name="Hamlin N."/>
            <person name="Davies R."/>
            <person name="Gaudet P."/>
            <person name="Fey P."/>
            <person name="Pilcher K."/>
            <person name="Chen G."/>
            <person name="Saunders D."/>
            <person name="Sodergren E."/>
            <person name="Davis P."/>
            <person name="Kerhornou A."/>
            <person name="Nie X."/>
            <person name="Hall N."/>
            <person name="Anjard C."/>
            <person name="Hemphill L."/>
            <person name="Bason N."/>
            <person name="Farbrother P."/>
            <person name="Desany B."/>
            <person name="Just E."/>
            <person name="Morio T."/>
            <person name="Rost R."/>
            <person name="Churcher C."/>
            <person name="Cooper J."/>
            <person name="Haydock S."/>
            <person name="van Driessche N."/>
            <person name="Cronin A."/>
            <person name="Goodhead I."/>
            <person name="Muzny D."/>
            <person name="Mourier T."/>
            <person name="Pain A."/>
            <person name="Lu M."/>
            <person name="Harper D."/>
            <person name="Lindsay R."/>
            <person name="Hauser H."/>
            <person name="James K."/>
            <person name="Quiles M."/>
            <person name="Madan Babu M."/>
            <person name="Saito T."/>
            <person name="Buchrieser C."/>
            <person name="Wardroper A."/>
            <person name="Felder M."/>
            <person name="Thangavelu M."/>
            <person name="Johnson D."/>
            <person name="Knights A."/>
            <person name="Loulseged H."/>
            <person name="Mungall K."/>
            <person name="Oliver K."/>
            <person name="Price C."/>
            <person name="Quail M.A."/>
            <person name="Urushihara H."/>
            <person name="Hernandez J."/>
            <person name="Rabbinowitsch E."/>
            <person name="Steffen D."/>
            <person name="Sanders M."/>
            <person name="Ma J."/>
            <person name="Kohara Y."/>
            <person name="Sharp S."/>
            <person name="Simmonds M."/>
            <person name="Spiegler S."/>
            <person name="Tivey A."/>
            <person name="Sugano S."/>
            <person name="White B."/>
            <person name="Walker D."/>
            <person name="Woodward J."/>
            <person name="Winckler T."/>
            <person name="Tanaka Y."/>
            <person name="Shaulsky G."/>
            <person name="Schleicher M."/>
            <person name="Weinstock G."/>
            <person name="Rosenthal A."/>
            <person name="Cox E.C."/>
            <person name="Chisholm R.L."/>
            <person name="Gibbs R."/>
            <person name="Loomis W.F."/>
            <person name="Platzer M."/>
            <person name="Kay R.R."/>
            <person name="Williams J."/>
            <person name="Dear P.H."/>
            <person name="Noegel A.A."/>
            <person name="Barrell B."/>
            <person name="Kuspa A."/>
        </authorList>
    </citation>
    <scope>NUCLEOTIDE SEQUENCE [LARGE SCALE GENOMIC DNA]</scope>
    <source>
        <strain evidence="3 4">AX4</strain>
    </source>
</reference>
<feature type="compositionally biased region" description="Low complexity" evidence="1">
    <location>
        <begin position="70"/>
        <end position="87"/>
    </location>
</feature>
<dbReference type="PANTHER" id="PTHR31600">
    <property type="entry name" value="TINY MACROCYSTS PROTEIN B-RELATED"/>
    <property type="match status" value="1"/>
</dbReference>
<sequence>MVSLESGSERDNLFESTDGDDDNNTHHEHLNDFDDRRKRYEKNQTKIQVNERRPLMDSIGVLSSTTTLNSSKNIIPDNGNNSNNNNKNSEKSDRDNSDEINNKKYGWDGKSKRNLNKKSLKSVLIRLHLSYSFAIILLFGFISMGLWISFSVVYENSQSGIILGTSCGRSLNGRDINFYASELLNFDNDFQFNQSIINAIEQLQLNHQSLPYLEEVRPLMEGTYGCWELDQSKCLKEDSIYYNDVNLGLDWIVESFFRKILNLINTDQSLLSTSEDYQWLKAIGSELFLIGLDTVTFKYFLHYQRLQEWATMVLTSILAVNCVILLIIYMALFRPFMNHLRIQHIHTLALLRLAPDDIRYMEISDKAIDED</sequence>
<comment type="caution">
    <text evidence="3">The sequence shown here is derived from an EMBL/GenBank/DDBJ whole genome shotgun (WGS) entry which is preliminary data.</text>
</comment>
<dbReference type="KEGG" id="ddi:DDB_G0288843"/>
<dbReference type="Proteomes" id="UP000002195">
    <property type="component" value="Unassembled WGS sequence"/>
</dbReference>
<dbReference type="RefSeq" id="XP_636553.1">
    <property type="nucleotide sequence ID" value="XM_631461.1"/>
</dbReference>
<keyword evidence="2" id="KW-1133">Transmembrane helix</keyword>
<dbReference type="STRING" id="44689.Q54IC4"/>
<feature type="transmembrane region" description="Helical" evidence="2">
    <location>
        <begin position="123"/>
        <end position="148"/>
    </location>
</feature>
<organism evidence="3 4">
    <name type="scientific">Dictyostelium discoideum</name>
    <name type="common">Social amoeba</name>
    <dbReference type="NCBI Taxonomy" id="44689"/>
    <lineage>
        <taxon>Eukaryota</taxon>
        <taxon>Amoebozoa</taxon>
        <taxon>Evosea</taxon>
        <taxon>Eumycetozoa</taxon>
        <taxon>Dictyostelia</taxon>
        <taxon>Dictyosteliales</taxon>
        <taxon>Dictyosteliaceae</taxon>
        <taxon>Dictyostelium</taxon>
    </lineage>
</organism>
<feature type="compositionally biased region" description="Basic and acidic residues" evidence="1">
    <location>
        <begin position="23"/>
        <end position="38"/>
    </location>
</feature>
<feature type="transmembrane region" description="Helical" evidence="2">
    <location>
        <begin position="309"/>
        <end position="332"/>
    </location>
</feature>
<dbReference type="SMR" id="Q54IC4"/>
<dbReference type="EMBL" id="AAFI02000125">
    <property type="protein sequence ID" value="EAL63043.1"/>
    <property type="molecule type" value="Genomic_DNA"/>
</dbReference>
<keyword evidence="4" id="KW-1185">Reference proteome</keyword>
<evidence type="ECO:0000256" key="1">
    <source>
        <dbReference type="SAM" id="MobiDB-lite"/>
    </source>
</evidence>
<dbReference type="eggNOG" id="ENOG502S3MF">
    <property type="taxonomic scope" value="Eukaryota"/>
</dbReference>
<proteinExistence type="predicted"/>
<keyword evidence="2" id="KW-0472">Membrane</keyword>
<feature type="region of interest" description="Disordered" evidence="1">
    <location>
        <begin position="70"/>
        <end position="108"/>
    </location>
</feature>
<accession>Q54IC4</accession>
<gene>
    <name evidence="3" type="ORF">DDB_G0288843</name>
</gene>
<dbReference type="GeneID" id="8626838"/>